<dbReference type="Gene3D" id="3.30.420.40">
    <property type="match status" value="2"/>
</dbReference>
<evidence type="ECO:0000259" key="7">
    <source>
        <dbReference type="Pfam" id="PF02782"/>
    </source>
</evidence>
<keyword evidence="3 5" id="KW-0808">Transferase</keyword>
<dbReference type="EMBL" id="LT629799">
    <property type="protein sequence ID" value="SDV04174.1"/>
    <property type="molecule type" value="Genomic_DNA"/>
</dbReference>
<evidence type="ECO:0000259" key="6">
    <source>
        <dbReference type="Pfam" id="PF00370"/>
    </source>
</evidence>
<dbReference type="Pfam" id="PF02782">
    <property type="entry name" value="FGGY_C"/>
    <property type="match status" value="1"/>
</dbReference>
<dbReference type="PIRSF" id="PIRSF000538">
    <property type="entry name" value="GlpK"/>
    <property type="match status" value="1"/>
</dbReference>
<dbReference type="GO" id="GO:0016773">
    <property type="term" value="F:phosphotransferase activity, alcohol group as acceptor"/>
    <property type="evidence" value="ECO:0007669"/>
    <property type="project" value="InterPro"/>
</dbReference>
<keyword evidence="4 5" id="KW-0418">Kinase</keyword>
<protein>
    <submittedName>
        <fullName evidence="8">Xylulokinase</fullName>
    </submittedName>
</protein>
<evidence type="ECO:0000256" key="1">
    <source>
        <dbReference type="ARBA" id="ARBA00009156"/>
    </source>
</evidence>
<accession>A0A1H2NFN0</accession>
<evidence type="ECO:0000256" key="5">
    <source>
        <dbReference type="RuleBase" id="RU003733"/>
    </source>
</evidence>
<dbReference type="InterPro" id="IPR050406">
    <property type="entry name" value="FGGY_Carb_Kinase"/>
</dbReference>
<dbReference type="AlphaFoldDB" id="A0A1H2NFN0"/>
<dbReference type="PANTHER" id="PTHR43095:SF5">
    <property type="entry name" value="XYLULOSE KINASE"/>
    <property type="match status" value="1"/>
</dbReference>
<organism evidence="8 9">
    <name type="scientific">Microlunatus sagamiharensis</name>
    <dbReference type="NCBI Taxonomy" id="546874"/>
    <lineage>
        <taxon>Bacteria</taxon>
        <taxon>Bacillati</taxon>
        <taxon>Actinomycetota</taxon>
        <taxon>Actinomycetes</taxon>
        <taxon>Propionibacteriales</taxon>
        <taxon>Propionibacteriaceae</taxon>
        <taxon>Microlunatus</taxon>
    </lineage>
</organism>
<evidence type="ECO:0000256" key="4">
    <source>
        <dbReference type="ARBA" id="ARBA00022777"/>
    </source>
</evidence>
<dbReference type="InterPro" id="IPR000577">
    <property type="entry name" value="Carb_kinase_FGGY"/>
</dbReference>
<reference evidence="9" key="1">
    <citation type="submission" date="2016-10" db="EMBL/GenBank/DDBJ databases">
        <authorList>
            <person name="Varghese N."/>
            <person name="Submissions S."/>
        </authorList>
    </citation>
    <scope>NUCLEOTIDE SEQUENCE [LARGE SCALE GENOMIC DNA]</scope>
    <source>
        <strain evidence="9">DSM 21743</strain>
    </source>
</reference>
<dbReference type="InterPro" id="IPR018484">
    <property type="entry name" value="FGGY_N"/>
</dbReference>
<dbReference type="GO" id="GO:0016301">
    <property type="term" value="F:kinase activity"/>
    <property type="evidence" value="ECO:0007669"/>
    <property type="project" value="UniProtKB-KW"/>
</dbReference>
<keyword evidence="2" id="KW-0859">Xylose metabolism</keyword>
<evidence type="ECO:0000313" key="8">
    <source>
        <dbReference type="EMBL" id="SDV04174.1"/>
    </source>
</evidence>
<dbReference type="PANTHER" id="PTHR43095">
    <property type="entry name" value="SUGAR KINASE"/>
    <property type="match status" value="1"/>
</dbReference>
<keyword evidence="9" id="KW-1185">Reference proteome</keyword>
<sequence length="511" mass="53577">MSAGPSGRSGGPLLVGIDMGTASSKGVLVTTDGVVLATAVRERPHSMSLPRPTWAEVDAEAVWWADVVSISAELVAAAGGAPLAAVCVSGVGPCLVLCDADDRPVRPAVLYGIDMRAQAEIEELTDELGAEQILTRCGKALTSQAVGPKLVWVSRHEPERFARARRWFGSSSWVVRRLCGAYVLDHQTASQCDPLYDVHAFDWAQPWADRVLEHLEKPRLVWPSEVVGTVTAAASVQTGLPVGTPVCAGTVDAWAESFGAGVRSPGDTMLMYGSTMFLVQAQRRPLAHPVLWSTAGVDPGSWTLAAGTATAGLLTAWVRELVGAADFATLAREAAAVPAGSGGLLVLPYFAGERSPVFDPRARGVVAGLTLSHTRGHLYRAVYEGVAYGVRQVTELLAQAGAPVGRLVAVGGGTRTGLWPQVVSDVTGLTQVVPRETIGASYGDALLAAIGAGLVPPETDWSRPAATVEPDVGVRPVYDELYGHFLGLYPATVPVVHPLARLQERQAGSVG</sequence>
<evidence type="ECO:0000313" key="9">
    <source>
        <dbReference type="Proteomes" id="UP000198825"/>
    </source>
</evidence>
<feature type="domain" description="Carbohydrate kinase FGGY C-terminal" evidence="7">
    <location>
        <begin position="274"/>
        <end position="451"/>
    </location>
</feature>
<evidence type="ECO:0000256" key="3">
    <source>
        <dbReference type="ARBA" id="ARBA00022679"/>
    </source>
</evidence>
<proteinExistence type="inferred from homology"/>
<dbReference type="InterPro" id="IPR018485">
    <property type="entry name" value="FGGY_C"/>
</dbReference>
<dbReference type="InterPro" id="IPR043129">
    <property type="entry name" value="ATPase_NBD"/>
</dbReference>
<gene>
    <name evidence="8" type="ORF">SAMN04488544_3927</name>
</gene>
<keyword evidence="2" id="KW-0119">Carbohydrate metabolism</keyword>
<dbReference type="Proteomes" id="UP000198825">
    <property type="component" value="Chromosome I"/>
</dbReference>
<dbReference type="Pfam" id="PF00370">
    <property type="entry name" value="FGGY_N"/>
    <property type="match status" value="1"/>
</dbReference>
<name>A0A1H2NFN0_9ACTN</name>
<feature type="domain" description="Carbohydrate kinase FGGY N-terminal" evidence="6">
    <location>
        <begin position="14"/>
        <end position="259"/>
    </location>
</feature>
<dbReference type="RefSeq" id="WP_197680530.1">
    <property type="nucleotide sequence ID" value="NZ_LT629799.1"/>
</dbReference>
<dbReference type="PROSITE" id="PS00445">
    <property type="entry name" value="FGGY_KINASES_2"/>
    <property type="match status" value="1"/>
</dbReference>
<dbReference type="GO" id="GO:0042732">
    <property type="term" value="P:D-xylose metabolic process"/>
    <property type="evidence" value="ECO:0007669"/>
    <property type="project" value="UniProtKB-KW"/>
</dbReference>
<dbReference type="CDD" id="cd07804">
    <property type="entry name" value="ASKHA_NBD_FGGY_RrXK-like"/>
    <property type="match status" value="1"/>
</dbReference>
<dbReference type="STRING" id="546874.SAMN04488544_3927"/>
<comment type="similarity">
    <text evidence="1 5">Belongs to the FGGY kinase family.</text>
</comment>
<dbReference type="InterPro" id="IPR018483">
    <property type="entry name" value="Carb_kinase_FGGY_CS"/>
</dbReference>
<evidence type="ECO:0000256" key="2">
    <source>
        <dbReference type="ARBA" id="ARBA00022629"/>
    </source>
</evidence>
<dbReference type="SUPFAM" id="SSF53067">
    <property type="entry name" value="Actin-like ATPase domain"/>
    <property type="match status" value="2"/>
</dbReference>